<dbReference type="Pfam" id="PF13505">
    <property type="entry name" value="OMP_b-brl"/>
    <property type="match status" value="1"/>
</dbReference>
<evidence type="ECO:0000256" key="1">
    <source>
        <dbReference type="ARBA" id="ARBA00004442"/>
    </source>
</evidence>
<proteinExistence type="inferred from homology"/>
<evidence type="ECO:0000259" key="7">
    <source>
        <dbReference type="Pfam" id="PF13505"/>
    </source>
</evidence>
<dbReference type="EMBL" id="FOSN01000002">
    <property type="protein sequence ID" value="SFK10058.1"/>
    <property type="molecule type" value="Genomic_DNA"/>
</dbReference>
<comment type="subcellular location">
    <subcellularLocation>
        <location evidence="1">Cell outer membrane</location>
    </subcellularLocation>
</comment>
<dbReference type="InterPro" id="IPR051692">
    <property type="entry name" value="OMP-like"/>
</dbReference>
<evidence type="ECO:0000256" key="2">
    <source>
        <dbReference type="ARBA" id="ARBA00022729"/>
    </source>
</evidence>
<evidence type="ECO:0000256" key="5">
    <source>
        <dbReference type="ARBA" id="ARBA00038306"/>
    </source>
</evidence>
<keyword evidence="4" id="KW-0998">Cell outer membrane</keyword>
<dbReference type="PANTHER" id="PTHR34001">
    <property type="entry name" value="BLL7405 PROTEIN"/>
    <property type="match status" value="1"/>
</dbReference>
<dbReference type="RefSeq" id="WP_091678729.1">
    <property type="nucleotide sequence ID" value="NZ_FOSN01000002.1"/>
</dbReference>
<dbReference type="Proteomes" id="UP000198755">
    <property type="component" value="Unassembled WGS sequence"/>
</dbReference>
<evidence type="ECO:0000256" key="4">
    <source>
        <dbReference type="ARBA" id="ARBA00023237"/>
    </source>
</evidence>
<feature type="signal peptide" evidence="6">
    <location>
        <begin position="1"/>
        <end position="21"/>
    </location>
</feature>
<dbReference type="SUPFAM" id="SSF56925">
    <property type="entry name" value="OMPA-like"/>
    <property type="match status" value="1"/>
</dbReference>
<dbReference type="InterPro" id="IPR027385">
    <property type="entry name" value="Beta-barrel_OMP"/>
</dbReference>
<dbReference type="InterPro" id="IPR011250">
    <property type="entry name" value="OMP/PagP_B-barrel"/>
</dbReference>
<feature type="domain" description="Outer membrane protein beta-barrel" evidence="7">
    <location>
        <begin position="11"/>
        <end position="228"/>
    </location>
</feature>
<evidence type="ECO:0000313" key="8">
    <source>
        <dbReference type="EMBL" id="SFK10058.1"/>
    </source>
</evidence>
<dbReference type="STRING" id="1612308.SAMN05444581_10284"/>
<keyword evidence="2 6" id="KW-0732">Signal</keyword>
<dbReference type="Gene3D" id="2.40.160.20">
    <property type="match status" value="1"/>
</dbReference>
<evidence type="ECO:0000313" key="9">
    <source>
        <dbReference type="Proteomes" id="UP000198755"/>
    </source>
</evidence>
<protein>
    <submittedName>
        <fullName evidence="8">Outer membrane immunogenic protein</fullName>
    </submittedName>
</protein>
<organism evidence="8 9">
    <name type="scientific">Methylocapsa palsarum</name>
    <dbReference type="NCBI Taxonomy" id="1612308"/>
    <lineage>
        <taxon>Bacteria</taxon>
        <taxon>Pseudomonadati</taxon>
        <taxon>Pseudomonadota</taxon>
        <taxon>Alphaproteobacteria</taxon>
        <taxon>Hyphomicrobiales</taxon>
        <taxon>Beijerinckiaceae</taxon>
        <taxon>Methylocapsa</taxon>
    </lineage>
</organism>
<accession>A0A1I3WRA9</accession>
<dbReference type="GO" id="GO:0009279">
    <property type="term" value="C:cell outer membrane"/>
    <property type="evidence" value="ECO:0007669"/>
    <property type="project" value="UniProtKB-SubCell"/>
</dbReference>
<comment type="similarity">
    <text evidence="5">Belongs to the Omp25/RopB family.</text>
</comment>
<reference evidence="8 9" key="1">
    <citation type="submission" date="2016-10" db="EMBL/GenBank/DDBJ databases">
        <authorList>
            <person name="de Groot N.N."/>
        </authorList>
    </citation>
    <scope>NUCLEOTIDE SEQUENCE [LARGE SCALE GENOMIC DNA]</scope>
    <source>
        <strain evidence="8 9">NE2</strain>
    </source>
</reference>
<dbReference type="OrthoDB" id="8455142at2"/>
<dbReference type="AlphaFoldDB" id="A0A1I3WRA9"/>
<dbReference type="PANTHER" id="PTHR34001:SF3">
    <property type="entry name" value="BLL7405 PROTEIN"/>
    <property type="match status" value="1"/>
</dbReference>
<evidence type="ECO:0000256" key="6">
    <source>
        <dbReference type="SAM" id="SignalP"/>
    </source>
</evidence>
<keyword evidence="9" id="KW-1185">Reference proteome</keyword>
<name>A0A1I3WRA9_9HYPH</name>
<evidence type="ECO:0000256" key="3">
    <source>
        <dbReference type="ARBA" id="ARBA00023136"/>
    </source>
</evidence>
<sequence length="239" mass="25577">MIRRLLLSAAACAAAAGSAVAADLPYREAPPAYIAPAFSWTGLYLGGQIGFAWGQDNFSGYGPGYAFTGVNSNPSGVVGGAHVGYNYQINQFVIGLEGDVEGLSYGKSYLYGNTYYNSHIPVQGSIRGRLGFALDRALFYVTGGGSFADFNTTYQAPYGFSSFNRSVAGWTIGGGIEYAITNNWTARAEYRYADYGSFTDYPNAFLGLTAATHHETTNAVRLGFSYKFDSFGPMPIGAR</sequence>
<gene>
    <name evidence="8" type="ORF">SAMN05444581_10284</name>
</gene>
<keyword evidence="3" id="KW-0472">Membrane</keyword>
<feature type="chain" id="PRO_5011435932" evidence="6">
    <location>
        <begin position="22"/>
        <end position="239"/>
    </location>
</feature>